<dbReference type="PANTHER" id="PTHR42998">
    <property type="entry name" value="TYPE I RESTRICTION ENZYME HINDVIIP M PROTEIN-RELATED"/>
    <property type="match status" value="1"/>
</dbReference>
<dbReference type="InterPro" id="IPR038333">
    <property type="entry name" value="T1MK-like_N_sf"/>
</dbReference>
<comment type="caution">
    <text evidence="4">The sequence shown here is derived from an EMBL/GenBank/DDBJ whole genome shotgun (WGS) entry which is preliminary data.</text>
</comment>
<proteinExistence type="inferred from homology"/>
<dbReference type="AlphaFoldDB" id="A0A934IN72"/>
<keyword evidence="2" id="KW-0680">Restriction system</keyword>
<protein>
    <submittedName>
        <fullName evidence="4">Type I restriction-modification system subunit M N-terminal domain-containing protein</fullName>
    </submittedName>
</protein>
<sequence>MRVSIERTLFQAADQMRGAMDVGEFKHVALAMLFLRYVSAVFELQRQKLEAEEFADPEDPEGYRAENVLWVPEPARWSHLAAIAKSPEIGVEIDNAMRAIETANPSLKDALPTVSGRESLDRGIVSGLIDLFTNMPIEGKRGLGPRGRSHCCPFPRPLRQRQPPGWVNALVPS</sequence>
<dbReference type="EMBL" id="JAEKJA010000003">
    <property type="protein sequence ID" value="MBJ3775297.1"/>
    <property type="molecule type" value="Genomic_DNA"/>
</dbReference>
<evidence type="ECO:0000256" key="1">
    <source>
        <dbReference type="ARBA" id="ARBA00006594"/>
    </source>
</evidence>
<dbReference type="GO" id="GO:0009307">
    <property type="term" value="P:DNA restriction-modification system"/>
    <property type="evidence" value="ECO:0007669"/>
    <property type="project" value="UniProtKB-KW"/>
</dbReference>
<dbReference type="SUPFAM" id="SSF53335">
    <property type="entry name" value="S-adenosyl-L-methionine-dependent methyltransferases"/>
    <property type="match status" value="1"/>
</dbReference>
<evidence type="ECO:0000259" key="3">
    <source>
        <dbReference type="Pfam" id="PF12161"/>
    </source>
</evidence>
<reference evidence="4" key="1">
    <citation type="submission" date="2020-12" db="EMBL/GenBank/DDBJ databases">
        <title>Bacterial taxonomy.</title>
        <authorList>
            <person name="Pan X."/>
        </authorList>
    </citation>
    <scope>NUCLEOTIDE SEQUENCE</scope>
    <source>
        <strain evidence="4">B2012</strain>
    </source>
</reference>
<dbReference type="Gene3D" id="1.20.1260.30">
    <property type="match status" value="1"/>
</dbReference>
<evidence type="ECO:0000256" key="2">
    <source>
        <dbReference type="ARBA" id="ARBA00022747"/>
    </source>
</evidence>
<evidence type="ECO:0000313" key="4">
    <source>
        <dbReference type="EMBL" id="MBJ3775297.1"/>
    </source>
</evidence>
<dbReference type="InterPro" id="IPR052916">
    <property type="entry name" value="Type-I_RE_MTase_Subunit"/>
</dbReference>
<name>A0A934IN72_9HYPH</name>
<dbReference type="PANTHER" id="PTHR42998:SF1">
    <property type="entry name" value="TYPE I RESTRICTION ENZYME HINDI METHYLASE SUBUNIT"/>
    <property type="match status" value="1"/>
</dbReference>
<organism evidence="4 5">
    <name type="scientific">Acuticoccus mangrovi</name>
    <dbReference type="NCBI Taxonomy" id="2796142"/>
    <lineage>
        <taxon>Bacteria</taxon>
        <taxon>Pseudomonadati</taxon>
        <taxon>Pseudomonadota</taxon>
        <taxon>Alphaproteobacteria</taxon>
        <taxon>Hyphomicrobiales</taxon>
        <taxon>Amorphaceae</taxon>
        <taxon>Acuticoccus</taxon>
    </lineage>
</organism>
<dbReference type="Pfam" id="PF12161">
    <property type="entry name" value="HsdM_N"/>
    <property type="match status" value="1"/>
</dbReference>
<dbReference type="InterPro" id="IPR022749">
    <property type="entry name" value="D12N6_MeTrfase_N"/>
</dbReference>
<comment type="similarity">
    <text evidence="1">Belongs to the N(4)/N(6)-methyltransferase family.</text>
</comment>
<gene>
    <name evidence="4" type="ORF">JCR33_06345</name>
</gene>
<feature type="domain" description="N6 adenine-specific DNA methyltransferase N-terminal" evidence="3">
    <location>
        <begin position="5"/>
        <end position="113"/>
    </location>
</feature>
<dbReference type="Proteomes" id="UP000609531">
    <property type="component" value="Unassembled WGS sequence"/>
</dbReference>
<keyword evidence="5" id="KW-1185">Reference proteome</keyword>
<dbReference type="InterPro" id="IPR029063">
    <property type="entry name" value="SAM-dependent_MTases_sf"/>
</dbReference>
<accession>A0A934IN72</accession>
<evidence type="ECO:0000313" key="5">
    <source>
        <dbReference type="Proteomes" id="UP000609531"/>
    </source>
</evidence>